<evidence type="ECO:0000256" key="3">
    <source>
        <dbReference type="ARBA" id="ARBA00004922"/>
    </source>
</evidence>
<dbReference type="GO" id="GO:0005788">
    <property type="term" value="C:endoplasmic reticulum lumen"/>
    <property type="evidence" value="ECO:0007669"/>
    <property type="project" value="UniProtKB-SubCell"/>
</dbReference>
<evidence type="ECO:0000256" key="10">
    <source>
        <dbReference type="ARBA" id="ARBA00045874"/>
    </source>
</evidence>
<dbReference type="Gene3D" id="3.90.550.10">
    <property type="entry name" value="Spore Coat Polysaccharide Biosynthesis Protein SpsA, Chain A"/>
    <property type="match status" value="1"/>
</dbReference>
<evidence type="ECO:0000256" key="12">
    <source>
        <dbReference type="SAM" id="MobiDB-lite"/>
    </source>
</evidence>
<dbReference type="PANTHER" id="PTHR11226">
    <property type="entry name" value="UDP-GLUCOSE GLYCOPROTEIN:GLUCOSYLTRANSFERASE"/>
    <property type="match status" value="1"/>
</dbReference>
<keyword evidence="6 18" id="KW-0808">Transferase</keyword>
<dbReference type="Pfam" id="PF18404">
    <property type="entry name" value="Glyco_transf_24"/>
    <property type="match status" value="1"/>
</dbReference>
<dbReference type="EMBL" id="GGFJ01000346">
    <property type="protein sequence ID" value="MBW49487.1"/>
    <property type="molecule type" value="Transcribed_RNA"/>
</dbReference>
<comment type="subcellular location">
    <subcellularLocation>
        <location evidence="2">Endoplasmic reticulum lumen</location>
    </subcellularLocation>
</comment>
<evidence type="ECO:0000259" key="13">
    <source>
        <dbReference type="Pfam" id="PF18400"/>
    </source>
</evidence>
<dbReference type="InterPro" id="IPR040525">
    <property type="entry name" value="UGGT_TRXL_4"/>
</dbReference>
<dbReference type="UniPathway" id="UPA00378"/>
<comment type="function">
    <text evidence="10">Recognizes glycoproteins with minor folding defects. Reglucosylates single N-glycans near the misfolded part of the protein, thus providing quality control for protein folding in the endoplasmic reticulum. Reglucosylated proteins are recognized by calreticulin for recycling to the endoplasmic reticulum and refolding or degradation.</text>
</comment>
<dbReference type="GO" id="GO:0018279">
    <property type="term" value="P:protein N-linked glycosylation via asparagine"/>
    <property type="evidence" value="ECO:0007669"/>
    <property type="project" value="TreeGrafter"/>
</dbReference>
<feature type="compositionally biased region" description="Basic and acidic residues" evidence="12">
    <location>
        <begin position="1568"/>
        <end position="1577"/>
    </location>
</feature>
<keyword evidence="9" id="KW-0325">Glycoprotein</keyword>
<comment type="similarity">
    <text evidence="4">Belongs to the glycosyltransferase 8 family.</text>
</comment>
<evidence type="ECO:0000313" key="18">
    <source>
        <dbReference type="EMBL" id="MBW49487.1"/>
    </source>
</evidence>
<dbReference type="GO" id="GO:0003980">
    <property type="term" value="F:UDP-glucose:glycoprotein glucosyltransferase activity"/>
    <property type="evidence" value="ECO:0007669"/>
    <property type="project" value="InterPro"/>
</dbReference>
<evidence type="ECO:0000256" key="9">
    <source>
        <dbReference type="ARBA" id="ARBA00023180"/>
    </source>
</evidence>
<dbReference type="GO" id="GO:0051082">
    <property type="term" value="F:unfolded protein binding"/>
    <property type="evidence" value="ECO:0007669"/>
    <property type="project" value="TreeGrafter"/>
</dbReference>
<dbReference type="GO" id="GO:0036503">
    <property type="term" value="P:ERAD pathway"/>
    <property type="evidence" value="ECO:0007669"/>
    <property type="project" value="TreeGrafter"/>
</dbReference>
<dbReference type="PANTHER" id="PTHR11226:SF0">
    <property type="entry name" value="UDP-GLUCOSE:GLYCOPROTEIN GLUCOSYLTRANSFERASE"/>
    <property type="match status" value="1"/>
</dbReference>
<dbReference type="Pfam" id="PF18403">
    <property type="entry name" value="Thioredoxin_15"/>
    <property type="match status" value="1"/>
</dbReference>
<evidence type="ECO:0000259" key="15">
    <source>
        <dbReference type="Pfam" id="PF18402"/>
    </source>
</evidence>
<dbReference type="Pfam" id="PF18400">
    <property type="entry name" value="Thioredoxin_12"/>
    <property type="match status" value="1"/>
</dbReference>
<dbReference type="CDD" id="cd06432">
    <property type="entry name" value="GT8_HUGT1_C_like"/>
    <property type="match status" value="1"/>
</dbReference>
<sequence>MARMASCSVLPRFLLYVAIITGWLAVSLVRGESKSHPITTQLSAKWKITPLQLEIAEFIDEEKGNSFWEYVELLNNVPGGLYGLETEEKRYLKSIELASDILGQGQISLLKLALSLHSFSPKVQAHLQVAQEVLTKGDCETSIFASVHGKVACDISELESILRTGGNDAVTVETFAIDHIYPGSENNTLTVVLYGEIGTPEFKQFHQVIRPVADRGTVRYVLRHYVQRVSSRKLRLSGYGVELHLKSTEYKSQDDSQHAQDPAATGGSDEDDGLETEVEGFDFAQLKKRFPHLAHSLDRFRNALLEKHEEIAPLKAWEFQELGLQAARRIVEMPGDEALKMLQFTAQNFPTQAKSLLSQTVSEEFKKEMRNNIEVFGRNLNLQPPDAALFLNGLFFDAETIDTITLLDTLRSEMRVLEGLNRIQIRGRSATPLLGLDLSSSSKEFAIDIRDSAITWINDLENDAQYRRWPASLKDLLRPTFPGMLRNIRKNLFNLVLIVDPVAGDSAGRDIVKLAESFVVHMAPVRVGLVFQTGDGEDYRAVTCGFNYVHQKKSATEALGFLTDLFAATADRKVIRYADVRDVLRKKFNRLKQDEVDEILGEDSDFDYGRQLAQEFIGRLGLKTVPQALLNGVLLPQSALTSDEFEETILTEIMQQTPTLQKAVYMGDLHEGEPVIDYLMKQPHVMPRLNQRILSQDEPHFLDMSGRPHPDLEDISALGQLSNADLTATLMSNLKYFGGKSTYERFLGQRLHFLTVWVVGDLRRSAARKQLRNALLFMKSSSGLRVAFVPNVDGSDAARSELKKDLNALVWATINTLEADETYDLVMRLLEAAEAGTDLATVSVPDSVLGFLPATQMHLKMLRVYNQRVLKLRASVSTVMANGRLLGAFEAEEYFDTEDYGLLDSYNGLQYTDKIRAALKQASLTDNFDSPAMSSDTIMKLVSILVPRQQSKSRYTIPTDVQESHTVVQLAPKEAEQPFFEIVAVLDPASRGAQKLSSLLLLLRDVVNCQMKIFLCAIDKHSDMPVKTFYRFVVDSELHFANDGRLSAGPSAKFVGLPANPLLTQSLNVPENWLVEVVRSVYDLDNIKLSEINGPVHSEYELEYLLLEGHCFDSATGSPPRGLQITLGTEDRPIIVDTIVMANLGYFQLKANPGAWILKLRHGKSADIYDITSADGPNTVHTPESTRVIISSLRSHVLKLRVTKKPGMAGVDLLGDEKDGAGGGGGGGGGGGIWDSISSIVGAGDSGNTGGGGGGAGEGEVLNIFSVASGHLYERLLRIMMLSLLKHTHTPVKFWFLKNYLSPQFIDFLPHMSAEYGFQYELVQYKWPRWLHQQTEKQRIIWGYKILFLDVLFPLDVKKIIFVDADQIVRADMKELNDFDLGGAPYGYTPFCDSRQEMEGFRFWKQGYWKNHLQGRRYHISALYVVDLKRFRKIAAGDRIRGQYQALSQDPNSLSNLDQDLPNNMIHQVAIKSLPQEWLWCETWCSSETLQYAKTIDLCNNPLTKEAKLTAAQRIVPEWKDYDAEIKRLQAKADEMEHAGEVAGEQSEVAGSSGQHSTGGSAEVQDDDTTRSKHTEL</sequence>
<evidence type="ECO:0000256" key="6">
    <source>
        <dbReference type="ARBA" id="ARBA00022679"/>
    </source>
</evidence>
<name>A0A2M4B8X7_9DIPT</name>
<keyword evidence="8" id="KW-0256">Endoplasmic reticulum</keyword>
<evidence type="ECO:0000256" key="1">
    <source>
        <dbReference type="ARBA" id="ARBA00001913"/>
    </source>
</evidence>
<keyword evidence="5" id="KW-0328">Glycosyltransferase</keyword>
<feature type="domain" description="UGGT thioredoxin-like" evidence="13">
    <location>
        <begin position="49"/>
        <end position="232"/>
    </location>
</feature>
<dbReference type="Pfam" id="PF18402">
    <property type="entry name" value="Thioredoxin_14"/>
    <property type="match status" value="1"/>
</dbReference>
<dbReference type="Pfam" id="PF18401">
    <property type="entry name" value="Thioredoxin_13"/>
    <property type="match status" value="1"/>
</dbReference>
<protein>
    <submittedName>
        <fullName evidence="18">Putative glycoprotein glucosyltransferase</fullName>
    </submittedName>
</protein>
<proteinExistence type="inferred from homology"/>
<feature type="domain" description="UDP-glucose:glycoprotein glucosyltransferase thioredoxin-like" evidence="16">
    <location>
        <begin position="723"/>
        <end position="945"/>
    </location>
</feature>
<dbReference type="InterPro" id="IPR040497">
    <property type="entry name" value="Glyco_transf_24"/>
</dbReference>
<feature type="domain" description="Glucosyltransferase 24 catalytic" evidence="17">
    <location>
        <begin position="1262"/>
        <end position="1529"/>
    </location>
</feature>
<feature type="domain" description="UGGT thioredoxin-like" evidence="15">
    <location>
        <begin position="447"/>
        <end position="693"/>
    </location>
</feature>
<evidence type="ECO:0000256" key="8">
    <source>
        <dbReference type="ARBA" id="ARBA00022824"/>
    </source>
</evidence>
<comment type="pathway">
    <text evidence="3">Protein modification; protein glycosylation.</text>
</comment>
<evidence type="ECO:0000259" key="14">
    <source>
        <dbReference type="Pfam" id="PF18401"/>
    </source>
</evidence>
<keyword evidence="7" id="KW-0732">Signal</keyword>
<comment type="catalytic activity">
    <reaction evidence="11">
        <text>N(4)-(alpha-D-Man-(1-&gt;2)-alpha-D-Man-(1-&gt;2)-alpha-D-Man-(1-&gt;3)-[alpha-D-Man-(1-&gt;2)-alpha-D-Man-(1-&gt;3)-[alpha-D-Man-(1-&gt;2)-alpha-D-Man-(1-&gt;6)]-alpha-D-Man-(1-&gt;6)]-beta-D-Man-(1-&gt;4)-beta-D-GlcNAc-(1-&gt;4)-beta-D-GlcNAc)-L-asparaginyl-[protein] (N-glucan mannose isomer 9A1,2,3B1,2,3) + UDP-alpha-D-glucose = N(4)-(alpha-D-Glc-(1-&gt;3)-alpha-D-Man-(1-&gt;2)-alpha-D-Man-(1-&gt;2)-alpha-D-Man-(1-&gt;3)-[alpha-D-Man-(1-&gt;2)-alpha-D-Man-(1-&gt;3)-[alpha-D-Man-(1-&gt;2)-alpha-D-Man-(1-&gt;6)]-alpha-D-Man-(1-&gt;6)]-beta-D-Man-(1-&gt;4)-beta-D-GlcNAc-(1-&gt;4)-beta-D-GlcNAc)-L-asparaginyl-[protein] + UDP + H(+)</text>
        <dbReference type="Rhea" id="RHEA:61304"/>
        <dbReference type="Rhea" id="RHEA-COMP:14356"/>
        <dbReference type="Rhea" id="RHEA-COMP:14357"/>
        <dbReference type="ChEBI" id="CHEBI:15378"/>
        <dbReference type="ChEBI" id="CHEBI:58223"/>
        <dbReference type="ChEBI" id="CHEBI:58885"/>
        <dbReference type="ChEBI" id="CHEBI:59080"/>
        <dbReference type="ChEBI" id="CHEBI:139493"/>
    </reaction>
</comment>
<dbReference type="Pfam" id="PF06427">
    <property type="entry name" value="UDP-g_GGTase"/>
    <property type="match status" value="1"/>
</dbReference>
<evidence type="ECO:0000259" key="17">
    <source>
        <dbReference type="Pfam" id="PF18404"/>
    </source>
</evidence>
<evidence type="ECO:0000259" key="16">
    <source>
        <dbReference type="Pfam" id="PF18403"/>
    </source>
</evidence>
<feature type="compositionally biased region" description="Polar residues" evidence="12">
    <location>
        <begin position="1549"/>
        <end position="1560"/>
    </location>
</feature>
<feature type="region of interest" description="Disordered" evidence="12">
    <location>
        <begin position="1533"/>
        <end position="1577"/>
    </location>
</feature>
<evidence type="ECO:0000256" key="11">
    <source>
        <dbReference type="ARBA" id="ARBA00048456"/>
    </source>
</evidence>
<comment type="cofactor">
    <cofactor evidence="1">
        <name>Ca(2+)</name>
        <dbReference type="ChEBI" id="CHEBI:29108"/>
    </cofactor>
</comment>
<evidence type="ECO:0000256" key="5">
    <source>
        <dbReference type="ARBA" id="ARBA00022676"/>
    </source>
</evidence>
<evidence type="ECO:0000256" key="2">
    <source>
        <dbReference type="ARBA" id="ARBA00004319"/>
    </source>
</evidence>
<dbReference type="InterPro" id="IPR040694">
    <property type="entry name" value="UGGT_TRXL_2"/>
</dbReference>
<dbReference type="SUPFAM" id="SSF53448">
    <property type="entry name" value="Nucleotide-diphospho-sugar transferases"/>
    <property type="match status" value="1"/>
</dbReference>
<feature type="domain" description="UGGT thioredoxin-like" evidence="14">
    <location>
        <begin position="307"/>
        <end position="437"/>
    </location>
</feature>
<evidence type="ECO:0000256" key="4">
    <source>
        <dbReference type="ARBA" id="ARBA00006351"/>
    </source>
</evidence>
<evidence type="ECO:0000256" key="7">
    <source>
        <dbReference type="ARBA" id="ARBA00022729"/>
    </source>
</evidence>
<feature type="region of interest" description="Disordered" evidence="12">
    <location>
        <begin position="250"/>
        <end position="274"/>
    </location>
</feature>
<organism evidence="18">
    <name type="scientific">Anopheles marajoara</name>
    <dbReference type="NCBI Taxonomy" id="58244"/>
    <lineage>
        <taxon>Eukaryota</taxon>
        <taxon>Metazoa</taxon>
        <taxon>Ecdysozoa</taxon>
        <taxon>Arthropoda</taxon>
        <taxon>Hexapoda</taxon>
        <taxon>Insecta</taxon>
        <taxon>Pterygota</taxon>
        <taxon>Neoptera</taxon>
        <taxon>Endopterygota</taxon>
        <taxon>Diptera</taxon>
        <taxon>Nematocera</taxon>
        <taxon>Culicoidea</taxon>
        <taxon>Culicidae</taxon>
        <taxon>Anophelinae</taxon>
        <taxon>Anopheles</taxon>
    </lineage>
</organism>
<dbReference type="InterPro" id="IPR040692">
    <property type="entry name" value="UGGT_TRXL_3"/>
</dbReference>
<dbReference type="FunFam" id="3.90.550.10:FF:000004">
    <property type="entry name" value="UDP-glucose glycoprotein glucosyltransferase 1"/>
    <property type="match status" value="1"/>
</dbReference>
<accession>A0A2M4B8X7</accession>
<reference evidence="18" key="1">
    <citation type="submission" date="2018-01" db="EMBL/GenBank/DDBJ databases">
        <title>An insight into the sialome of Amazonian anophelines.</title>
        <authorList>
            <person name="Ribeiro J.M."/>
            <person name="Scarpassa V."/>
            <person name="Calvo E."/>
        </authorList>
    </citation>
    <scope>NUCLEOTIDE SEQUENCE</scope>
    <source>
        <tissue evidence="18">Salivary glands</tissue>
    </source>
</reference>
<dbReference type="InterPro" id="IPR009448">
    <property type="entry name" value="UDP-g_GGtrans"/>
</dbReference>
<dbReference type="InterPro" id="IPR040693">
    <property type="entry name" value="UGGT_TRXL_1"/>
</dbReference>
<dbReference type="InterPro" id="IPR029044">
    <property type="entry name" value="Nucleotide-diphossugar_trans"/>
</dbReference>